<dbReference type="Proteomes" id="UP001153076">
    <property type="component" value="Unassembled WGS sequence"/>
</dbReference>
<feature type="compositionally biased region" description="Polar residues" evidence="1">
    <location>
        <begin position="15"/>
        <end position="26"/>
    </location>
</feature>
<dbReference type="InterPro" id="IPR046347">
    <property type="entry name" value="bZIP_sf"/>
</dbReference>
<dbReference type="CDD" id="cd14686">
    <property type="entry name" value="bZIP"/>
    <property type="match status" value="1"/>
</dbReference>
<evidence type="ECO:0000259" key="2">
    <source>
        <dbReference type="PROSITE" id="PS50217"/>
    </source>
</evidence>
<dbReference type="PANTHER" id="PTHR23334:SF20">
    <property type="entry name" value="BASIC LEUCINE ZIPPER 24"/>
    <property type="match status" value="1"/>
</dbReference>
<reference evidence="3" key="1">
    <citation type="submission" date="2022-04" db="EMBL/GenBank/DDBJ databases">
        <title>Carnegiea gigantea Genome sequencing and assembly v2.</title>
        <authorList>
            <person name="Copetti D."/>
            <person name="Sanderson M.J."/>
            <person name="Burquez A."/>
            <person name="Wojciechowski M.F."/>
        </authorList>
    </citation>
    <scope>NUCLEOTIDE SEQUENCE</scope>
    <source>
        <strain evidence="3">SGP5-SGP5p</strain>
        <tissue evidence="3">Aerial part</tissue>
    </source>
</reference>
<dbReference type="AlphaFoldDB" id="A0A9Q1KF74"/>
<sequence length="278" mass="30756">MDDGEIELSDPALLPNTTSSSNNTLRGSGAVDSIIDEFLKHTRTCTHTHTCNPPGPDAAHTHICYHTHTQVFSSGEDTKTQSETSSLKRRRPLGNREAVRKYREKKKAHTAYLEEEVKKLRLLNQQLVRRLQGQPALEAELLRLRALLVELRGKIDVEESSFPFMKHCSVDTSISFKEGDCGVRSTRGNEVIGLQCQTPIPCFHSMGNPPMPIADGEGADKALFSWKGNCQPAIVHCDVNGNGVVTSADQQLEAVESMVSAENQAHERLRLEHFLSSS</sequence>
<dbReference type="GO" id="GO:0000981">
    <property type="term" value="F:DNA-binding transcription factor activity, RNA polymerase II-specific"/>
    <property type="evidence" value="ECO:0007669"/>
    <property type="project" value="TreeGrafter"/>
</dbReference>
<proteinExistence type="predicted"/>
<dbReference type="InterPro" id="IPR004827">
    <property type="entry name" value="bZIP"/>
</dbReference>
<feature type="domain" description="BZIP" evidence="2">
    <location>
        <begin position="85"/>
        <end position="151"/>
    </location>
</feature>
<feature type="region of interest" description="Disordered" evidence="1">
    <location>
        <begin position="1"/>
        <end position="28"/>
    </location>
</feature>
<dbReference type="SMART" id="SM00338">
    <property type="entry name" value="BRLZ"/>
    <property type="match status" value="1"/>
</dbReference>
<dbReference type="InterPro" id="IPR031106">
    <property type="entry name" value="C/EBP"/>
</dbReference>
<dbReference type="GO" id="GO:0000978">
    <property type="term" value="F:RNA polymerase II cis-regulatory region sequence-specific DNA binding"/>
    <property type="evidence" value="ECO:0007669"/>
    <property type="project" value="TreeGrafter"/>
</dbReference>
<accession>A0A9Q1KF74</accession>
<evidence type="ECO:0000313" key="3">
    <source>
        <dbReference type="EMBL" id="KAJ8443126.1"/>
    </source>
</evidence>
<organism evidence="3 4">
    <name type="scientific">Carnegiea gigantea</name>
    <dbReference type="NCBI Taxonomy" id="171969"/>
    <lineage>
        <taxon>Eukaryota</taxon>
        <taxon>Viridiplantae</taxon>
        <taxon>Streptophyta</taxon>
        <taxon>Embryophyta</taxon>
        <taxon>Tracheophyta</taxon>
        <taxon>Spermatophyta</taxon>
        <taxon>Magnoliopsida</taxon>
        <taxon>eudicotyledons</taxon>
        <taxon>Gunneridae</taxon>
        <taxon>Pentapetalae</taxon>
        <taxon>Caryophyllales</taxon>
        <taxon>Cactineae</taxon>
        <taxon>Cactaceae</taxon>
        <taxon>Cactoideae</taxon>
        <taxon>Echinocereeae</taxon>
        <taxon>Carnegiea</taxon>
    </lineage>
</organism>
<dbReference type="Pfam" id="PF07716">
    <property type="entry name" value="bZIP_2"/>
    <property type="match status" value="1"/>
</dbReference>
<evidence type="ECO:0000313" key="4">
    <source>
        <dbReference type="Proteomes" id="UP001153076"/>
    </source>
</evidence>
<dbReference type="PROSITE" id="PS50217">
    <property type="entry name" value="BZIP"/>
    <property type="match status" value="1"/>
</dbReference>
<keyword evidence="4" id="KW-1185">Reference proteome</keyword>
<protein>
    <recommendedName>
        <fullName evidence="2">BZIP domain-containing protein</fullName>
    </recommendedName>
</protein>
<dbReference type="GO" id="GO:0006351">
    <property type="term" value="P:DNA-templated transcription"/>
    <property type="evidence" value="ECO:0007669"/>
    <property type="project" value="InterPro"/>
</dbReference>
<dbReference type="SUPFAM" id="SSF57959">
    <property type="entry name" value="Leucine zipper domain"/>
    <property type="match status" value="1"/>
</dbReference>
<evidence type="ECO:0000256" key="1">
    <source>
        <dbReference type="SAM" id="MobiDB-lite"/>
    </source>
</evidence>
<feature type="region of interest" description="Disordered" evidence="1">
    <location>
        <begin position="72"/>
        <end position="94"/>
    </location>
</feature>
<gene>
    <name evidence="3" type="ORF">Cgig2_005677</name>
</gene>
<dbReference type="PANTHER" id="PTHR23334">
    <property type="entry name" value="CCAAT/ENHANCER BINDING PROTEIN"/>
    <property type="match status" value="1"/>
</dbReference>
<dbReference type="EMBL" id="JAKOGI010000125">
    <property type="protein sequence ID" value="KAJ8443126.1"/>
    <property type="molecule type" value="Genomic_DNA"/>
</dbReference>
<feature type="compositionally biased region" description="Polar residues" evidence="1">
    <location>
        <begin position="72"/>
        <end position="85"/>
    </location>
</feature>
<dbReference type="OrthoDB" id="1918304at2759"/>
<name>A0A9Q1KF74_9CARY</name>
<comment type="caution">
    <text evidence="3">The sequence shown here is derived from an EMBL/GenBank/DDBJ whole genome shotgun (WGS) entry which is preliminary data.</text>
</comment>
<dbReference type="Gene3D" id="1.20.5.170">
    <property type="match status" value="1"/>
</dbReference>